<evidence type="ECO:0000256" key="1">
    <source>
        <dbReference type="SAM" id="MobiDB-lite"/>
    </source>
</evidence>
<dbReference type="EMBL" id="JASCZI010030209">
    <property type="protein sequence ID" value="MED6118133.1"/>
    <property type="molecule type" value="Genomic_DNA"/>
</dbReference>
<organism evidence="2 3">
    <name type="scientific">Stylosanthes scabra</name>
    <dbReference type="NCBI Taxonomy" id="79078"/>
    <lineage>
        <taxon>Eukaryota</taxon>
        <taxon>Viridiplantae</taxon>
        <taxon>Streptophyta</taxon>
        <taxon>Embryophyta</taxon>
        <taxon>Tracheophyta</taxon>
        <taxon>Spermatophyta</taxon>
        <taxon>Magnoliopsida</taxon>
        <taxon>eudicotyledons</taxon>
        <taxon>Gunneridae</taxon>
        <taxon>Pentapetalae</taxon>
        <taxon>rosids</taxon>
        <taxon>fabids</taxon>
        <taxon>Fabales</taxon>
        <taxon>Fabaceae</taxon>
        <taxon>Papilionoideae</taxon>
        <taxon>50 kb inversion clade</taxon>
        <taxon>dalbergioids sensu lato</taxon>
        <taxon>Dalbergieae</taxon>
        <taxon>Pterocarpus clade</taxon>
        <taxon>Stylosanthes</taxon>
    </lineage>
</organism>
<protein>
    <submittedName>
        <fullName evidence="2">Uncharacterized protein</fullName>
    </submittedName>
</protein>
<keyword evidence="3" id="KW-1185">Reference proteome</keyword>
<sequence>MCETFQLEKFYEEQWRNPLSDLAKPNTPSQSQIQSQNNSSTTFQNASTAVTTDLEFQAQNQTQMQMQSHLILDLANTSTKLQKEIQIHTTEDELDAVLNQGQQEDSTTIQISVIQRIRLQSQIRSSEYNNPEVRSHIQSPVKAIQIQRFLPDVEIRDVDWNAPNTSLEAALGMTETEASYMAVRDDVPLWPKDVADLVVGVGDAKARMTAPEGKPQKTIGNRGFLAARVLSLWPEDELLMTPCWTLEDEWHKQAVTPMVAQSSSIMKERVKVTHDQPMEYRNRSESSFPCELVVMAEGVLGVMMKELEAECDGSRGAPWRMANGKKKMEIASIGDVVATLSTRISIIKGGTNEYVTWGPYLSIVGQWQAQTHQSEESINILFGHLKSISSCT</sequence>
<reference evidence="2 3" key="1">
    <citation type="journal article" date="2023" name="Plants (Basel)">
        <title>Bridging the Gap: Combining Genomics and Transcriptomics Approaches to Understand Stylosanthes scabra, an Orphan Legume from the Brazilian Caatinga.</title>
        <authorList>
            <person name="Ferreira-Neto J.R.C."/>
            <person name="da Silva M.D."/>
            <person name="Binneck E."/>
            <person name="de Melo N.F."/>
            <person name="da Silva R.H."/>
            <person name="de Melo A.L.T.M."/>
            <person name="Pandolfi V."/>
            <person name="Bustamante F.O."/>
            <person name="Brasileiro-Vidal A.C."/>
            <person name="Benko-Iseppon A.M."/>
        </authorList>
    </citation>
    <scope>NUCLEOTIDE SEQUENCE [LARGE SCALE GENOMIC DNA]</scope>
    <source>
        <tissue evidence="2">Leaves</tissue>
    </source>
</reference>
<dbReference type="Proteomes" id="UP001341840">
    <property type="component" value="Unassembled WGS sequence"/>
</dbReference>
<feature type="compositionally biased region" description="Low complexity" evidence="1">
    <location>
        <begin position="26"/>
        <end position="45"/>
    </location>
</feature>
<evidence type="ECO:0000313" key="2">
    <source>
        <dbReference type="EMBL" id="MED6118133.1"/>
    </source>
</evidence>
<comment type="caution">
    <text evidence="2">The sequence shown here is derived from an EMBL/GenBank/DDBJ whole genome shotgun (WGS) entry which is preliminary data.</text>
</comment>
<gene>
    <name evidence="2" type="ORF">PIB30_000115</name>
</gene>
<accession>A0ABU6R220</accession>
<evidence type="ECO:0000313" key="3">
    <source>
        <dbReference type="Proteomes" id="UP001341840"/>
    </source>
</evidence>
<proteinExistence type="predicted"/>
<name>A0ABU6R220_9FABA</name>
<feature type="region of interest" description="Disordered" evidence="1">
    <location>
        <begin position="24"/>
        <end position="45"/>
    </location>
</feature>